<keyword evidence="1" id="KW-1133">Transmembrane helix</keyword>
<dbReference type="AlphaFoldDB" id="A0A660LJW1"/>
<accession>A0A660LJW1</accession>
<evidence type="ECO:0000313" key="3">
    <source>
        <dbReference type="EMBL" id="RKQ93674.1"/>
    </source>
</evidence>
<evidence type="ECO:0000259" key="2">
    <source>
        <dbReference type="Pfam" id="PF04024"/>
    </source>
</evidence>
<feature type="domain" description="Phage shock protein PspC N-terminal" evidence="2">
    <location>
        <begin position="8"/>
        <end position="64"/>
    </location>
</feature>
<evidence type="ECO:0000313" key="4">
    <source>
        <dbReference type="Proteomes" id="UP000278962"/>
    </source>
</evidence>
<organism evidence="3 4">
    <name type="scientific">Solirubrobacter pauli</name>
    <dbReference type="NCBI Taxonomy" id="166793"/>
    <lineage>
        <taxon>Bacteria</taxon>
        <taxon>Bacillati</taxon>
        <taxon>Actinomycetota</taxon>
        <taxon>Thermoleophilia</taxon>
        <taxon>Solirubrobacterales</taxon>
        <taxon>Solirubrobacteraceae</taxon>
        <taxon>Solirubrobacter</taxon>
    </lineage>
</organism>
<evidence type="ECO:0000256" key="1">
    <source>
        <dbReference type="SAM" id="Phobius"/>
    </source>
</evidence>
<proteinExistence type="predicted"/>
<name>A0A660LJW1_9ACTN</name>
<feature type="transmembrane region" description="Helical" evidence="1">
    <location>
        <begin position="75"/>
        <end position="95"/>
    </location>
</feature>
<dbReference type="OrthoDB" id="7359894at2"/>
<feature type="transmembrane region" description="Helical" evidence="1">
    <location>
        <begin position="130"/>
        <end position="150"/>
    </location>
</feature>
<comment type="caution">
    <text evidence="3">The sequence shown here is derived from an EMBL/GenBank/DDBJ whole genome shotgun (WGS) entry which is preliminary data.</text>
</comment>
<dbReference type="RefSeq" id="WP_121252014.1">
    <property type="nucleotide sequence ID" value="NZ_RBIL01000001.1"/>
</dbReference>
<feature type="transmembrane region" description="Helical" evidence="1">
    <location>
        <begin position="101"/>
        <end position="123"/>
    </location>
</feature>
<dbReference type="Proteomes" id="UP000278962">
    <property type="component" value="Unassembled WGS sequence"/>
</dbReference>
<gene>
    <name evidence="3" type="ORF">C8N24_3545</name>
</gene>
<sequence>MDEGLPTPITRPRRGRVLGGVCAGLATRWGVPAGRVRLGFVAAGLCFGLGALVYLAAWLIFPAESEDGVTPGQRGIVLLAQTCGALLGLATLAGAGTLATLFGFGWVVVALAAAILVGTLAGWSRLGPSWALLPIGALVLPSAALAVGGVQVDPSTSSVAYSPRAYTELDDQTYKSGLGLLTLDLRDTQLPASGTIDVKVRAGVRRTLVALPHDRCVRVEVVSHAIPDLLQLGALLVGRGTTATPSPVLFNGPGRVAGDQNGSTITFTGPERPVRPGPTLKIDYETAGGELIVRDYPDDVEPRSTPDWPGYRVYVEDRPDTTGLSKAEARRILREWRVRRDEQVEDKARVDRLMDGPCSVPVETRRKRR</sequence>
<dbReference type="Pfam" id="PF04024">
    <property type="entry name" value="PspC"/>
    <property type="match status" value="1"/>
</dbReference>
<keyword evidence="4" id="KW-1185">Reference proteome</keyword>
<dbReference type="InterPro" id="IPR007168">
    <property type="entry name" value="Phageshock_PspC_N"/>
</dbReference>
<dbReference type="EMBL" id="RBIL01000001">
    <property type="protein sequence ID" value="RKQ93674.1"/>
    <property type="molecule type" value="Genomic_DNA"/>
</dbReference>
<reference evidence="3 4" key="1">
    <citation type="submission" date="2018-10" db="EMBL/GenBank/DDBJ databases">
        <title>Genomic Encyclopedia of Archaeal and Bacterial Type Strains, Phase II (KMG-II): from individual species to whole genera.</title>
        <authorList>
            <person name="Goeker M."/>
        </authorList>
    </citation>
    <scope>NUCLEOTIDE SEQUENCE [LARGE SCALE GENOMIC DNA]</scope>
    <source>
        <strain evidence="3 4">DSM 14954</strain>
    </source>
</reference>
<protein>
    <submittedName>
        <fullName evidence="3">Phage shock protein C (PspC) family protein</fullName>
    </submittedName>
</protein>
<keyword evidence="1" id="KW-0812">Transmembrane</keyword>
<feature type="transmembrane region" description="Helical" evidence="1">
    <location>
        <begin position="38"/>
        <end position="63"/>
    </location>
</feature>
<keyword evidence="1" id="KW-0472">Membrane</keyword>